<comment type="caution">
    <text evidence="1">The sequence shown here is derived from an EMBL/GenBank/DDBJ whole genome shotgun (WGS) entry which is preliminary data.</text>
</comment>
<keyword evidence="2" id="KW-1185">Reference proteome</keyword>
<gene>
    <name evidence="1" type="ORF">PROFUN_17002</name>
</gene>
<dbReference type="EMBL" id="MDYQ01000791">
    <property type="protein sequence ID" value="PRP72853.1"/>
    <property type="molecule type" value="Genomic_DNA"/>
</dbReference>
<evidence type="ECO:0000313" key="2">
    <source>
        <dbReference type="Proteomes" id="UP000241769"/>
    </source>
</evidence>
<protein>
    <submittedName>
        <fullName evidence="1">Uncharacterized protein</fullName>
    </submittedName>
</protein>
<proteinExistence type="predicted"/>
<sequence length="62" mass="6896">MPFTTKAQSRWRESIAILGQAKRPHCESDDTMQREQSSCKLLSLEVPAPSVIHPSKMVSGNV</sequence>
<dbReference type="Proteomes" id="UP000241769">
    <property type="component" value="Unassembled WGS sequence"/>
</dbReference>
<reference evidence="1 2" key="1">
    <citation type="journal article" date="2018" name="Genome Biol. Evol.">
        <title>Multiple Roots of Fruiting Body Formation in Amoebozoa.</title>
        <authorList>
            <person name="Hillmann F."/>
            <person name="Forbes G."/>
            <person name="Novohradska S."/>
            <person name="Ferling I."/>
            <person name="Riege K."/>
            <person name="Groth M."/>
            <person name="Westermann M."/>
            <person name="Marz M."/>
            <person name="Spaller T."/>
            <person name="Winckler T."/>
            <person name="Schaap P."/>
            <person name="Glockner G."/>
        </authorList>
    </citation>
    <scope>NUCLEOTIDE SEQUENCE [LARGE SCALE GENOMIC DNA]</scope>
    <source>
        <strain evidence="1 2">Jena</strain>
    </source>
</reference>
<evidence type="ECO:0000313" key="1">
    <source>
        <dbReference type="EMBL" id="PRP72853.1"/>
    </source>
</evidence>
<organism evidence="1 2">
    <name type="scientific">Planoprotostelium fungivorum</name>
    <dbReference type="NCBI Taxonomy" id="1890364"/>
    <lineage>
        <taxon>Eukaryota</taxon>
        <taxon>Amoebozoa</taxon>
        <taxon>Evosea</taxon>
        <taxon>Variosea</taxon>
        <taxon>Cavosteliida</taxon>
        <taxon>Cavosteliaceae</taxon>
        <taxon>Planoprotostelium</taxon>
    </lineage>
</organism>
<accession>A0A2P6MMC3</accession>
<dbReference type="AlphaFoldDB" id="A0A2P6MMC3"/>
<name>A0A2P6MMC3_9EUKA</name>
<dbReference type="InParanoid" id="A0A2P6MMC3"/>